<evidence type="ECO:0000256" key="6">
    <source>
        <dbReference type="ARBA" id="ARBA00023069"/>
    </source>
</evidence>
<keyword evidence="2" id="KW-0853">WD repeat</keyword>
<keyword evidence="8" id="KW-0812">Transmembrane</keyword>
<gene>
    <name evidence="12" type="ORF">TDIB3V08_LOCUS4411</name>
</gene>
<evidence type="ECO:0000259" key="11">
    <source>
        <dbReference type="Pfam" id="PF24762"/>
    </source>
</evidence>
<dbReference type="InterPro" id="IPR057855">
    <property type="entry name" value="Beta-prop_WDR19_1st"/>
</dbReference>
<dbReference type="EMBL" id="OA566012">
    <property type="protein sequence ID" value="CAD7198122.1"/>
    <property type="molecule type" value="Genomic_DNA"/>
</dbReference>
<keyword evidence="5" id="KW-0802">TPR repeat</keyword>
<dbReference type="Gene3D" id="2.130.10.10">
    <property type="entry name" value="YVTN repeat-like/Quinoprotein amine dehydrogenase"/>
    <property type="match status" value="3"/>
</dbReference>
<evidence type="ECO:0008006" key="13">
    <source>
        <dbReference type="Google" id="ProtNLM"/>
    </source>
</evidence>
<proteinExistence type="predicted"/>
<evidence type="ECO:0000256" key="1">
    <source>
        <dbReference type="ARBA" id="ARBA00004138"/>
    </source>
</evidence>
<dbReference type="InterPro" id="IPR040379">
    <property type="entry name" value="WDR19/dyf-2"/>
</dbReference>
<dbReference type="FunFam" id="2.130.10.10:FF:000242">
    <property type="entry name" value="WD repeat domain 19, isoform CRA_a"/>
    <property type="match status" value="1"/>
</dbReference>
<dbReference type="GO" id="GO:0008104">
    <property type="term" value="P:intracellular protein localization"/>
    <property type="evidence" value="ECO:0007669"/>
    <property type="project" value="UniProtKB-ARBA"/>
</dbReference>
<feature type="domain" description="WDR19 WD40 repeat" evidence="9">
    <location>
        <begin position="361"/>
        <end position="641"/>
    </location>
</feature>
<evidence type="ECO:0000313" key="12">
    <source>
        <dbReference type="EMBL" id="CAD7198122.1"/>
    </source>
</evidence>
<dbReference type="GO" id="GO:0030991">
    <property type="term" value="C:intraciliary transport particle A"/>
    <property type="evidence" value="ECO:0007669"/>
    <property type="project" value="TreeGrafter"/>
</dbReference>
<dbReference type="Pfam" id="PF24762">
    <property type="entry name" value="TPR_IF140-IFT172"/>
    <property type="match status" value="1"/>
</dbReference>
<evidence type="ECO:0000259" key="10">
    <source>
        <dbReference type="Pfam" id="PF23389"/>
    </source>
</evidence>
<dbReference type="PANTHER" id="PTHR14920">
    <property type="entry name" value="OSMOTIC AVOIDANCE ABNORMAL PROTEIN 1/WD REPEAT MEMBRANE PROTEIN"/>
    <property type="match status" value="1"/>
</dbReference>
<dbReference type="InterPro" id="IPR056168">
    <property type="entry name" value="TPR_IF140/IFT172/WDR19"/>
</dbReference>
<evidence type="ECO:0000256" key="5">
    <source>
        <dbReference type="ARBA" id="ARBA00022803"/>
    </source>
</evidence>
<protein>
    <recommendedName>
        <fullName evidence="13">WD repeat domain 19</fullName>
    </recommendedName>
</protein>
<dbReference type="GO" id="GO:0060271">
    <property type="term" value="P:cilium assembly"/>
    <property type="evidence" value="ECO:0007669"/>
    <property type="project" value="TreeGrafter"/>
</dbReference>
<dbReference type="Pfam" id="PF15911">
    <property type="entry name" value="Beta-prop_WDR19_2nd"/>
    <property type="match status" value="1"/>
</dbReference>
<keyword evidence="7" id="KW-0966">Cell projection</keyword>
<dbReference type="InterPro" id="IPR039468">
    <property type="entry name" value="WDR19_WD40_rpt"/>
</dbReference>
<dbReference type="SMART" id="SM00320">
    <property type="entry name" value="WD40"/>
    <property type="match status" value="6"/>
</dbReference>
<sequence>MATEKEVFKLDQPHGLGDVYITWQNGSGSFLATTGADKVVAIFNRNGKKIEQIGLSGMCTGFGWDADGDLLAIIMNDYHHVVLWDANTGKSKQVDTGLRDTMSCVVWAKRGPILAIGTARGNLTIYNHNTAKRVPILGKHSKRVTCGAWSAENLLALGSEDKTLSISNVEGDTLRVISMRSDPSDIQFSEMKLDERMAGENTVSVLVGRKTLFLYNLHDPDNPVELAFQQRYGAVVTYKWFGDGYILVGFSAGYFVAISTHIKEVGQELFQVKNHKDVLTDIAICDKLGKVASCGDNCVKIHDMSNLSETSSVISLEQENGIEHLSWSKDGQLLALSTRGGSVHVFLSRLPMVHSVYASHLAILTSLTEISIYAYDVDSKNKPALSATAELPVEPSWLSLGPYHCAAGLNNRAWFYELGSTDTVLILKEREYLGTVTSVKLSAEYASVLHEGKIQLHMIEPANGDNEDKETRLFPDEHSPDIKLTCHALTTDFLIFASDMGHIQYFFIEDWKIISEYRHTVGIRSVHADQSGARLIVVDDKSEGYIYNPVTDELLRIPEFPPNSMGVLWDSLAQDRNVFVVFDNSTIVTYIHVKDSLSGSMIEVVGTTKLPSNQVPLLLSGGLVLLETSSGKLTQLVLSTHEVTSSNIHDSHKDSLEQALAKQLLLRRFGEAWKTCQVLNTKEFWSRLAEATLKNLEIELAIRVYRHLGEVGMVWLLQDIQHVEDQKLLNGHVAMFLQDFEKAQEWYLMSSRPVAALDMRRDLLQWDQALQLASKLAPDQMPYIACEYAQQLEFMGNYSEALSHYEQGLLSVREAKPGSMEETHTIQCRAGVARTSIRCGDIRRGVTMAADASSSRTLKKECGDILESMKQLNDAAMLYEKGQYFDKAASTYIRLKNWVKVGELLHNITSSKIHLQYAKAKEADGKYQEAAEAYMTARDFDSGIRVNLDHLNNPEEAVQIVKDTKSTEGAKMVARSVLLYVHLVYISKKNLAFFTNYLFLLFMLFGFLI</sequence>
<comment type="subcellular location">
    <subcellularLocation>
        <location evidence="1">Cell projection</location>
        <location evidence="1">Cilium</location>
    </subcellularLocation>
</comment>
<dbReference type="InterPro" id="IPR011990">
    <property type="entry name" value="TPR-like_helical_dom_sf"/>
</dbReference>
<dbReference type="FunFam" id="1.25.40.470:FF:000009">
    <property type="entry name" value="WD repeat-containing protein 19 isoform X1"/>
    <property type="match status" value="1"/>
</dbReference>
<name>A0A7R8VGH4_TIMDO</name>
<keyword evidence="6" id="KW-0969">Cilium</keyword>
<reference evidence="12" key="1">
    <citation type="submission" date="2020-11" db="EMBL/GenBank/DDBJ databases">
        <authorList>
            <person name="Tran Van P."/>
        </authorList>
    </citation>
    <scope>NUCLEOTIDE SEQUENCE</scope>
</reference>
<feature type="domain" description="IF140/IFT172/WDR19 TPR" evidence="11">
    <location>
        <begin position="670"/>
        <end position="807"/>
    </location>
</feature>
<dbReference type="InterPro" id="IPR015943">
    <property type="entry name" value="WD40/YVTN_repeat-like_dom_sf"/>
</dbReference>
<evidence type="ECO:0000256" key="4">
    <source>
        <dbReference type="ARBA" id="ARBA00022794"/>
    </source>
</evidence>
<accession>A0A7R8VGH4</accession>
<keyword evidence="4" id="KW-0970">Cilium biogenesis/degradation</keyword>
<dbReference type="SUPFAM" id="SSF50978">
    <property type="entry name" value="WD40 repeat-like"/>
    <property type="match status" value="1"/>
</dbReference>
<dbReference type="SUPFAM" id="SSF48452">
    <property type="entry name" value="TPR-like"/>
    <property type="match status" value="1"/>
</dbReference>
<dbReference type="Gene3D" id="1.25.40.470">
    <property type="match status" value="1"/>
</dbReference>
<keyword evidence="8" id="KW-0472">Membrane</keyword>
<keyword evidence="3" id="KW-0677">Repeat</keyword>
<dbReference type="SUPFAM" id="SSF69322">
    <property type="entry name" value="Tricorn protease domain 2"/>
    <property type="match status" value="1"/>
</dbReference>
<dbReference type="GO" id="GO:0005929">
    <property type="term" value="C:cilium"/>
    <property type="evidence" value="ECO:0007669"/>
    <property type="project" value="UniProtKB-SubCell"/>
</dbReference>
<dbReference type="PANTHER" id="PTHR14920:SF0">
    <property type="entry name" value="WD REPEAT DOMAIN 19"/>
    <property type="match status" value="1"/>
</dbReference>
<dbReference type="InterPro" id="IPR001680">
    <property type="entry name" value="WD40_rpt"/>
</dbReference>
<dbReference type="InterPro" id="IPR036322">
    <property type="entry name" value="WD40_repeat_dom_sf"/>
</dbReference>
<evidence type="ECO:0000259" key="9">
    <source>
        <dbReference type="Pfam" id="PF15911"/>
    </source>
</evidence>
<feature type="transmembrane region" description="Helical" evidence="8">
    <location>
        <begin position="991"/>
        <end position="1008"/>
    </location>
</feature>
<evidence type="ECO:0000256" key="3">
    <source>
        <dbReference type="ARBA" id="ARBA00022737"/>
    </source>
</evidence>
<evidence type="ECO:0000256" key="8">
    <source>
        <dbReference type="SAM" id="Phobius"/>
    </source>
</evidence>
<dbReference type="Pfam" id="PF23389">
    <property type="entry name" value="Beta-prop_WDR19_1st"/>
    <property type="match status" value="1"/>
</dbReference>
<dbReference type="AlphaFoldDB" id="A0A7R8VGH4"/>
<evidence type="ECO:0000256" key="7">
    <source>
        <dbReference type="ARBA" id="ARBA00023273"/>
    </source>
</evidence>
<feature type="domain" description="WDR19 first beta-propeller" evidence="10">
    <location>
        <begin position="19"/>
        <end position="341"/>
    </location>
</feature>
<dbReference type="GO" id="GO:0035721">
    <property type="term" value="P:intraciliary retrograde transport"/>
    <property type="evidence" value="ECO:0007669"/>
    <property type="project" value="InterPro"/>
</dbReference>
<evidence type="ECO:0000256" key="2">
    <source>
        <dbReference type="ARBA" id="ARBA00022574"/>
    </source>
</evidence>
<keyword evidence="8" id="KW-1133">Transmembrane helix</keyword>
<organism evidence="12">
    <name type="scientific">Timema douglasi</name>
    <name type="common">Walking stick</name>
    <dbReference type="NCBI Taxonomy" id="61478"/>
    <lineage>
        <taxon>Eukaryota</taxon>
        <taxon>Metazoa</taxon>
        <taxon>Ecdysozoa</taxon>
        <taxon>Arthropoda</taxon>
        <taxon>Hexapoda</taxon>
        <taxon>Insecta</taxon>
        <taxon>Pterygota</taxon>
        <taxon>Neoptera</taxon>
        <taxon>Polyneoptera</taxon>
        <taxon>Phasmatodea</taxon>
        <taxon>Timematodea</taxon>
        <taxon>Timematoidea</taxon>
        <taxon>Timematidae</taxon>
        <taxon>Timema</taxon>
    </lineage>
</organism>